<evidence type="ECO:0008006" key="6">
    <source>
        <dbReference type="Google" id="ProtNLM"/>
    </source>
</evidence>
<feature type="transmembrane region" description="Helical" evidence="1">
    <location>
        <begin position="163"/>
        <end position="183"/>
    </location>
</feature>
<reference evidence="3" key="3">
    <citation type="journal article" date="2019" name="PLoS Negl. Trop. Dis.">
        <title>Revisiting the worldwide diversity of Leptospira species in the environment.</title>
        <authorList>
            <person name="Vincent A.T."/>
            <person name="Schiettekatte O."/>
            <person name="Bourhy P."/>
            <person name="Veyrier F.J."/>
            <person name="Picardeau M."/>
        </authorList>
    </citation>
    <scope>NUCLEOTIDE SEQUENCE</scope>
    <source>
        <strain evidence="3">201702407</strain>
    </source>
</reference>
<evidence type="ECO:0000313" key="3">
    <source>
        <dbReference type="EMBL" id="TGM07901.1"/>
    </source>
</evidence>
<accession>A0A4R9L016</accession>
<evidence type="ECO:0000256" key="1">
    <source>
        <dbReference type="SAM" id="Phobius"/>
    </source>
</evidence>
<feature type="transmembrane region" description="Helical" evidence="1">
    <location>
        <begin position="96"/>
        <end position="120"/>
    </location>
</feature>
<sequence length="231" mass="26444">MTIRALIKNTLFNPKKFFDSDMSLQTLNSKLPYKAFFALLILLTTVLTGTKMIHNYFTPPLVKITIPQGYENKIEKNRLDFPQRNETAEILIAKSYYFLIWILIPILIAGIRTVLLLILGDWKGNFFDSIKLNLLTLLPILILTGAVSVSYDLLPVILQSRDLTIFFFQIGISAICLFIGFFWEGKICFIAFKNIYEQNSGRAILTWLAPGMFFLNCIAMLIILNSWIVNS</sequence>
<dbReference type="EMBL" id="RQGT01000139">
    <property type="protein sequence ID" value="TGM07901.1"/>
    <property type="molecule type" value="Genomic_DNA"/>
</dbReference>
<reference evidence="4" key="1">
    <citation type="submission" date="2018-05" db="EMBL/GenBank/DDBJ databases">
        <title>Leptospira yasudae sp. nov. and Leptospira stimsonii sp. nov., two pathogenic species of the genus Leptospira isolated from environmental sources.</title>
        <authorList>
            <person name="Casanovas-Massana A."/>
            <person name="Hamond C."/>
            <person name="Santos L.A."/>
            <person name="Hacker K.P."/>
            <person name="Balassiano I."/>
            <person name="Medeiros M.A."/>
            <person name="Reis M.G."/>
            <person name="Ko A.I."/>
            <person name="Wunder E.A."/>
        </authorList>
    </citation>
    <scope>NUCLEOTIDE SEQUENCE [LARGE SCALE GENOMIC DNA]</scope>
    <source>
        <strain evidence="4">AMB6-RJ</strain>
    </source>
</reference>
<proteinExistence type="predicted"/>
<feature type="transmembrane region" description="Helical" evidence="1">
    <location>
        <begin position="132"/>
        <end position="151"/>
    </location>
</feature>
<feature type="transmembrane region" description="Helical" evidence="1">
    <location>
        <begin position="35"/>
        <end position="53"/>
    </location>
</feature>
<protein>
    <recommendedName>
        <fullName evidence="6">Yip1 domain-containing protein</fullName>
    </recommendedName>
</protein>
<feature type="transmembrane region" description="Helical" evidence="1">
    <location>
        <begin position="204"/>
        <end position="228"/>
    </location>
</feature>
<keyword evidence="1" id="KW-0472">Membrane</keyword>
<reference evidence="2" key="4">
    <citation type="journal article" date="2020" name="Int. J. Syst. Evol. Microbiol.">
        <title>Leptospira yasudae sp. nov. and Leptospira stimsonii sp. nov., two new species of the pathogenic group isolated from environmental sources.</title>
        <authorList>
            <person name="Casanovas-Massana A."/>
            <person name="Hamond C."/>
            <person name="Santos L.A."/>
            <person name="de Oliveira D."/>
            <person name="Hacker K.P."/>
            <person name="Balassiano I."/>
            <person name="Costa F."/>
            <person name="Medeiros M.A."/>
            <person name="Reis M.G."/>
            <person name="Ko A.I."/>
            <person name="Wunder E.A."/>
        </authorList>
    </citation>
    <scope>NUCLEOTIDE SEQUENCE</scope>
    <source>
        <strain evidence="2">AMB6-RJ</strain>
    </source>
</reference>
<dbReference type="AlphaFoldDB" id="A0A4R9L016"/>
<organism evidence="2 4">
    <name type="scientific">Leptospira stimsonii</name>
    <dbReference type="NCBI Taxonomy" id="2202203"/>
    <lineage>
        <taxon>Bacteria</taxon>
        <taxon>Pseudomonadati</taxon>
        <taxon>Spirochaetota</taxon>
        <taxon>Spirochaetia</taxon>
        <taxon>Leptospirales</taxon>
        <taxon>Leptospiraceae</taxon>
        <taxon>Leptospira</taxon>
    </lineage>
</organism>
<name>A0A4R9L016_9LEPT</name>
<dbReference type="Proteomes" id="UP000297422">
    <property type="component" value="Unassembled WGS sequence"/>
</dbReference>
<dbReference type="RefSeq" id="WP_118982660.1">
    <property type="nucleotide sequence ID" value="NZ_QHCS01000003.1"/>
</dbReference>
<dbReference type="Proteomes" id="UP000266669">
    <property type="component" value="Unassembled WGS sequence"/>
</dbReference>
<keyword evidence="1" id="KW-0812">Transmembrane</keyword>
<evidence type="ECO:0000313" key="2">
    <source>
        <dbReference type="EMBL" id="RHX85409.1"/>
    </source>
</evidence>
<evidence type="ECO:0000313" key="5">
    <source>
        <dbReference type="Proteomes" id="UP000297422"/>
    </source>
</evidence>
<gene>
    <name evidence="2" type="ORF">DLM78_15040</name>
    <name evidence="3" type="ORF">EHQ90_23200</name>
</gene>
<keyword evidence="1" id="KW-1133">Transmembrane helix</keyword>
<dbReference type="EMBL" id="QHCS01000003">
    <property type="protein sequence ID" value="RHX85409.1"/>
    <property type="molecule type" value="Genomic_DNA"/>
</dbReference>
<comment type="caution">
    <text evidence="2">The sequence shown here is derived from an EMBL/GenBank/DDBJ whole genome shotgun (WGS) entry which is preliminary data.</text>
</comment>
<keyword evidence="5" id="KW-1185">Reference proteome</keyword>
<reference evidence="3" key="2">
    <citation type="submission" date="2018-10" db="EMBL/GenBank/DDBJ databases">
        <authorList>
            <person name="Vincent A.T."/>
            <person name="Schiettekatte O."/>
            <person name="Bourhy P."/>
            <person name="Veyrier F.J."/>
            <person name="Picardeau M."/>
        </authorList>
    </citation>
    <scope>NUCLEOTIDE SEQUENCE</scope>
    <source>
        <strain evidence="3">201702407</strain>
    </source>
</reference>
<evidence type="ECO:0000313" key="4">
    <source>
        <dbReference type="Proteomes" id="UP000266669"/>
    </source>
</evidence>